<organism evidence="6 7">
    <name type="scientific">Mucinivorans hirudinis</name>
    <dbReference type="NCBI Taxonomy" id="1433126"/>
    <lineage>
        <taxon>Bacteria</taxon>
        <taxon>Pseudomonadati</taxon>
        <taxon>Bacteroidota</taxon>
        <taxon>Bacteroidia</taxon>
        <taxon>Bacteroidales</taxon>
        <taxon>Rikenellaceae</taxon>
        <taxon>Mucinivorans</taxon>
    </lineage>
</organism>
<dbReference type="HOGENOM" id="CLU_042663_5_0_10"/>
<dbReference type="AlphaFoldDB" id="A0A060RDC1"/>
<evidence type="ECO:0000256" key="1">
    <source>
        <dbReference type="ARBA" id="ARBA00009369"/>
    </source>
</evidence>
<dbReference type="Gene3D" id="2.40.10.340">
    <property type="entry name" value="Rod shape-determining protein MreC, domain 1"/>
    <property type="match status" value="1"/>
</dbReference>
<keyword evidence="3" id="KW-0133">Cell shape</keyword>
<evidence type="ECO:0000256" key="2">
    <source>
        <dbReference type="ARBA" id="ARBA00013855"/>
    </source>
</evidence>
<dbReference type="STRING" id="1433126.BN938_2015"/>
<dbReference type="GO" id="GO:0005886">
    <property type="term" value="C:plasma membrane"/>
    <property type="evidence" value="ECO:0007669"/>
    <property type="project" value="TreeGrafter"/>
</dbReference>
<dbReference type="InterPro" id="IPR007221">
    <property type="entry name" value="MreC"/>
</dbReference>
<proteinExistence type="inferred from homology"/>
<dbReference type="eggNOG" id="COG1792">
    <property type="taxonomic scope" value="Bacteria"/>
</dbReference>
<evidence type="ECO:0000313" key="6">
    <source>
        <dbReference type="EMBL" id="CDN32088.1"/>
    </source>
</evidence>
<dbReference type="InterPro" id="IPR042177">
    <property type="entry name" value="Cell/Rod_1"/>
</dbReference>
<evidence type="ECO:0000256" key="3">
    <source>
        <dbReference type="ARBA" id="ARBA00022960"/>
    </source>
</evidence>
<dbReference type="PANTHER" id="PTHR34138">
    <property type="entry name" value="CELL SHAPE-DETERMINING PROTEIN MREC"/>
    <property type="match status" value="1"/>
</dbReference>
<evidence type="ECO:0000313" key="7">
    <source>
        <dbReference type="Proteomes" id="UP000027616"/>
    </source>
</evidence>
<reference evidence="6 7" key="1">
    <citation type="journal article" date="2015" name="Genome Announc.">
        <title>Complete Genome Sequence of the Novel Leech Symbiont Mucinivorans hirudinis M3T.</title>
        <authorList>
            <person name="Nelson M.C."/>
            <person name="Bomar L."/>
            <person name="Graf J."/>
        </authorList>
    </citation>
    <scope>NUCLEOTIDE SEQUENCE [LARGE SCALE GENOMIC DNA]</scope>
    <source>
        <strain evidence="7">M3</strain>
    </source>
</reference>
<dbReference type="PANTHER" id="PTHR34138:SF1">
    <property type="entry name" value="CELL SHAPE-DETERMINING PROTEIN MREC"/>
    <property type="match status" value="1"/>
</dbReference>
<dbReference type="Proteomes" id="UP000027616">
    <property type="component" value="Chromosome I"/>
</dbReference>
<dbReference type="Gene3D" id="2.40.10.350">
    <property type="entry name" value="Rod shape-determining protein MreC, domain 2"/>
    <property type="match status" value="1"/>
</dbReference>
<accession>A0A060RDC1</accession>
<dbReference type="InterPro" id="IPR055342">
    <property type="entry name" value="MreC_beta-barrel_core"/>
</dbReference>
<dbReference type="InterPro" id="IPR042175">
    <property type="entry name" value="Cell/Rod_MreC_2"/>
</dbReference>
<keyword evidence="7" id="KW-1185">Reference proteome</keyword>
<dbReference type="EMBL" id="HG934468">
    <property type="protein sequence ID" value="CDN32088.1"/>
    <property type="molecule type" value="Genomic_DNA"/>
</dbReference>
<name>A0A060RDC1_9BACT</name>
<evidence type="ECO:0000256" key="4">
    <source>
        <dbReference type="ARBA" id="ARBA00032089"/>
    </source>
</evidence>
<gene>
    <name evidence="6" type="ORF">BN938_2015</name>
</gene>
<dbReference type="GO" id="GO:0008360">
    <property type="term" value="P:regulation of cell shape"/>
    <property type="evidence" value="ECO:0007669"/>
    <property type="project" value="UniProtKB-KW"/>
</dbReference>
<feature type="domain" description="Rod shape-determining protein MreC beta-barrel core" evidence="5">
    <location>
        <begin position="92"/>
        <end position="238"/>
    </location>
</feature>
<protein>
    <recommendedName>
        <fullName evidence="2">Cell shape-determining protein MreC</fullName>
    </recommendedName>
    <alternativeName>
        <fullName evidence="4">Cell shape protein MreC</fullName>
    </alternativeName>
</protein>
<sequence>MLLFIVLEVVAGWFFFTSNLYQKAKFANASNVAMGYLYDKWTGAADFFSLAARNRELAQENATLRTQLELYGSLDLDSITTELGDDYIAVEVVKNSYAKRNNFITINKGRLQGIKPEMALVSGRGIVGYVLDCSDNFSIAISVLNMNDFRTGGKIKGSDFNGSILWNGMSHRMVQMVEIPKYAQLQVGDTILVEYSNIFPKEYPIGTVTDFELINGTFFKANVELFADMARLKYLYAVQIPLQQERRELEKTMDE</sequence>
<dbReference type="Pfam" id="PF04085">
    <property type="entry name" value="MreC"/>
    <property type="match status" value="1"/>
</dbReference>
<dbReference type="KEGG" id="rbc:BN938_2015"/>
<comment type="similarity">
    <text evidence="1">Belongs to the MreC family.</text>
</comment>
<evidence type="ECO:0000259" key="5">
    <source>
        <dbReference type="Pfam" id="PF04085"/>
    </source>
</evidence>